<dbReference type="EMBL" id="FQZK01000004">
    <property type="protein sequence ID" value="SHJ21586.1"/>
    <property type="molecule type" value="Genomic_DNA"/>
</dbReference>
<sequence>MDLGIAGKTALVTAASSGLGRAIAVALAAEGVNVAVTGRDKERLTKVVEDCDAHGTSALSVEWDLAEHDRAAGVVEYVEKRLGSVDILVNNTGGPPPTPALGQEPGLWEDMYGAMVLPVIRLTDAVVGGMRERGWGRVITSTSAGPIAPIPNLGVSNTLRASLHSWSKTVAGEVAGDGVTVNVIVPGRISTARTDSLDRGRAEREGRTVEEVEAEAAATIPVGRYGRAEEYGAVAAFLASEQAAYVTGSIVRVDGGAIPTV</sequence>
<keyword evidence="3" id="KW-1185">Reference proteome</keyword>
<evidence type="ECO:0000256" key="1">
    <source>
        <dbReference type="ARBA" id="ARBA00006484"/>
    </source>
</evidence>
<dbReference type="STRING" id="758803.SAMN05421803_104179"/>
<dbReference type="CDD" id="cd05344">
    <property type="entry name" value="BKR_like_SDR_like"/>
    <property type="match status" value="1"/>
</dbReference>
<dbReference type="PRINTS" id="PR00081">
    <property type="entry name" value="GDHRDH"/>
</dbReference>
<evidence type="ECO:0000313" key="2">
    <source>
        <dbReference type="EMBL" id="SHJ21586.1"/>
    </source>
</evidence>
<accession>A0A1M6HH81</accession>
<dbReference type="InterPro" id="IPR036291">
    <property type="entry name" value="NAD(P)-bd_dom_sf"/>
</dbReference>
<organism evidence="2 3">
    <name type="scientific">Nocardiopsis flavescens</name>
    <dbReference type="NCBI Taxonomy" id="758803"/>
    <lineage>
        <taxon>Bacteria</taxon>
        <taxon>Bacillati</taxon>
        <taxon>Actinomycetota</taxon>
        <taxon>Actinomycetes</taxon>
        <taxon>Streptosporangiales</taxon>
        <taxon>Nocardiopsidaceae</taxon>
        <taxon>Nocardiopsis</taxon>
    </lineage>
</organism>
<dbReference type="RefSeq" id="WP_073377959.1">
    <property type="nucleotide sequence ID" value="NZ_FQZK01000004.1"/>
</dbReference>
<dbReference type="OrthoDB" id="9804774at2"/>
<dbReference type="InterPro" id="IPR002347">
    <property type="entry name" value="SDR_fam"/>
</dbReference>
<evidence type="ECO:0000313" key="3">
    <source>
        <dbReference type="Proteomes" id="UP000184452"/>
    </source>
</evidence>
<dbReference type="Gene3D" id="3.40.50.720">
    <property type="entry name" value="NAD(P)-binding Rossmann-like Domain"/>
    <property type="match status" value="1"/>
</dbReference>
<protein>
    <submittedName>
        <fullName evidence="2">3-oxoacyl-[acyl-carrier protein] reductase</fullName>
    </submittedName>
</protein>
<gene>
    <name evidence="2" type="ORF">SAMN05421803_104179</name>
</gene>
<dbReference type="Proteomes" id="UP000184452">
    <property type="component" value="Unassembled WGS sequence"/>
</dbReference>
<dbReference type="AlphaFoldDB" id="A0A1M6HH81"/>
<dbReference type="Pfam" id="PF13561">
    <property type="entry name" value="adh_short_C2"/>
    <property type="match status" value="1"/>
</dbReference>
<comment type="similarity">
    <text evidence="1">Belongs to the short-chain dehydrogenases/reductases (SDR) family.</text>
</comment>
<dbReference type="PANTHER" id="PTHR42879:SF6">
    <property type="entry name" value="NADPH-DEPENDENT REDUCTASE BACG"/>
    <property type="match status" value="1"/>
</dbReference>
<dbReference type="InterPro" id="IPR050259">
    <property type="entry name" value="SDR"/>
</dbReference>
<dbReference type="PANTHER" id="PTHR42879">
    <property type="entry name" value="3-OXOACYL-(ACYL-CARRIER-PROTEIN) REDUCTASE"/>
    <property type="match status" value="1"/>
</dbReference>
<proteinExistence type="inferred from homology"/>
<name>A0A1M6HH81_9ACTN</name>
<dbReference type="SUPFAM" id="SSF51735">
    <property type="entry name" value="NAD(P)-binding Rossmann-fold domains"/>
    <property type="match status" value="1"/>
</dbReference>
<reference evidence="2 3" key="1">
    <citation type="submission" date="2016-11" db="EMBL/GenBank/DDBJ databases">
        <authorList>
            <person name="Jaros S."/>
            <person name="Januszkiewicz K."/>
            <person name="Wedrychowicz H."/>
        </authorList>
    </citation>
    <scope>NUCLEOTIDE SEQUENCE [LARGE SCALE GENOMIC DNA]</scope>
    <source>
        <strain evidence="2 3">CGMCC 4.5723</strain>
    </source>
</reference>